<dbReference type="Gene3D" id="1.20.910.10">
    <property type="entry name" value="Heme oxygenase-like"/>
    <property type="match status" value="1"/>
</dbReference>
<dbReference type="InterPro" id="IPR016084">
    <property type="entry name" value="Haem_Oase-like_multi-hlx"/>
</dbReference>
<dbReference type="SUPFAM" id="SSF48613">
    <property type="entry name" value="Heme oxygenase-like"/>
    <property type="match status" value="1"/>
</dbReference>
<organism evidence="2 3">
    <name type="scientific">Actinopolymorpha pittospori</name>
    <dbReference type="NCBI Taxonomy" id="648752"/>
    <lineage>
        <taxon>Bacteria</taxon>
        <taxon>Bacillati</taxon>
        <taxon>Actinomycetota</taxon>
        <taxon>Actinomycetes</taxon>
        <taxon>Propionibacteriales</taxon>
        <taxon>Actinopolymorphaceae</taxon>
        <taxon>Actinopolymorpha</taxon>
    </lineage>
</organism>
<gene>
    <name evidence="2" type="ORF">HEB94_005511</name>
</gene>
<protein>
    <recommendedName>
        <fullName evidence="4">Iron-containing redox enzyme</fullName>
    </recommendedName>
</protein>
<dbReference type="AlphaFoldDB" id="A0A927N0G9"/>
<reference evidence="2" key="1">
    <citation type="submission" date="2020-10" db="EMBL/GenBank/DDBJ databases">
        <title>Sequencing the genomes of 1000 actinobacteria strains.</title>
        <authorList>
            <person name="Klenk H.-P."/>
        </authorList>
    </citation>
    <scope>NUCLEOTIDE SEQUENCE</scope>
    <source>
        <strain evidence="2">DSM 45354</strain>
    </source>
</reference>
<evidence type="ECO:0008006" key="4">
    <source>
        <dbReference type="Google" id="ProtNLM"/>
    </source>
</evidence>
<evidence type="ECO:0000256" key="1">
    <source>
        <dbReference type="SAM" id="MobiDB-lite"/>
    </source>
</evidence>
<keyword evidence="3" id="KW-1185">Reference proteome</keyword>
<dbReference type="Pfam" id="PF14518">
    <property type="entry name" value="Haem_oxygenas_2"/>
    <property type="match status" value="1"/>
</dbReference>
<dbReference type="Proteomes" id="UP000638648">
    <property type="component" value="Unassembled WGS sequence"/>
</dbReference>
<dbReference type="EMBL" id="JADBEM010000001">
    <property type="protein sequence ID" value="MBE1608663.1"/>
    <property type="molecule type" value="Genomic_DNA"/>
</dbReference>
<evidence type="ECO:0000313" key="3">
    <source>
        <dbReference type="Proteomes" id="UP000638648"/>
    </source>
</evidence>
<accession>A0A927N0G9</accession>
<evidence type="ECO:0000313" key="2">
    <source>
        <dbReference type="EMBL" id="MBE1608663.1"/>
    </source>
</evidence>
<dbReference type="RefSeq" id="WP_192752394.1">
    <property type="nucleotide sequence ID" value="NZ_JADBEM010000001.1"/>
</dbReference>
<feature type="region of interest" description="Disordered" evidence="1">
    <location>
        <begin position="1"/>
        <end position="33"/>
    </location>
</feature>
<comment type="caution">
    <text evidence="2">The sequence shown here is derived from an EMBL/GenBank/DDBJ whole genome shotgun (WGS) entry which is preliminary data.</text>
</comment>
<name>A0A927N0G9_9ACTN</name>
<dbReference type="SMART" id="SM01236">
    <property type="entry name" value="Haem_oxygenase_2"/>
    <property type="match status" value="1"/>
</dbReference>
<sequence>MTTPPLDDGRDATWADGTHTATSYSPPLPTPRGPLSAAIVQALSGDRHAVLPPRTTVTAADAYGEDPQLTLYTCYELHYRGFTGTDGRWEWDPELLRLRGDLESAFLAALRHDLPHHSDVASALEPLVHEPVDGTGVSHFLEHGGELSHVREFVAMRSLYHLKEADPHAWVIPRLLGQAKASLVAVEYDEFGAGRAARAHSQLFADLMAGLGLDPRYGRYLDAAPAHMLATVNLMSLLGLHRSLRGALVGHFAAAEITTAPSAHRMVQALRRLKLPQQCVSFYTEHVEADAVHEQVMRHDVIGDLLGREPDLTPDVIFGIDATSFLEDRLADQLLGAWRAGRTSLLQPIRPI</sequence>
<proteinExistence type="predicted"/>